<proteinExistence type="predicted"/>
<accession>A0A7S4UYN2</accession>
<dbReference type="Pfam" id="PF12014">
    <property type="entry name" value="Cyclin_D1_bind"/>
    <property type="match status" value="1"/>
</dbReference>
<evidence type="ECO:0000313" key="1">
    <source>
        <dbReference type="EMBL" id="CAE4566453.1"/>
    </source>
</evidence>
<dbReference type="SUPFAM" id="SSF81383">
    <property type="entry name" value="F-box domain"/>
    <property type="match status" value="1"/>
</dbReference>
<reference evidence="1" key="1">
    <citation type="submission" date="2021-01" db="EMBL/GenBank/DDBJ databases">
        <authorList>
            <person name="Corre E."/>
            <person name="Pelletier E."/>
            <person name="Niang G."/>
            <person name="Scheremetjew M."/>
            <person name="Finn R."/>
            <person name="Kale V."/>
            <person name="Holt S."/>
            <person name="Cochrane G."/>
            <person name="Meng A."/>
            <person name="Brown T."/>
            <person name="Cohen L."/>
        </authorList>
    </citation>
    <scope>NUCLEOTIDE SEQUENCE</scope>
    <source>
        <strain evidence="1">CCMP3105</strain>
    </source>
</reference>
<name>A0A7S4UYN2_9DINO</name>
<organism evidence="1">
    <name type="scientific">Alexandrium monilatum</name>
    <dbReference type="NCBI Taxonomy" id="311494"/>
    <lineage>
        <taxon>Eukaryota</taxon>
        <taxon>Sar</taxon>
        <taxon>Alveolata</taxon>
        <taxon>Dinophyceae</taxon>
        <taxon>Gonyaulacales</taxon>
        <taxon>Pyrocystaceae</taxon>
        <taxon>Alexandrium</taxon>
    </lineage>
</organism>
<evidence type="ECO:0008006" key="2">
    <source>
        <dbReference type="Google" id="ProtNLM"/>
    </source>
</evidence>
<dbReference type="AlphaFoldDB" id="A0A7S4UYN2"/>
<protein>
    <recommendedName>
        <fullName evidence="2">F-box domain-containing protein</fullName>
    </recommendedName>
</protein>
<gene>
    <name evidence="1" type="ORF">AMON00008_LOCUS6072</name>
</gene>
<dbReference type="InterPro" id="IPR036047">
    <property type="entry name" value="F-box-like_dom_sf"/>
</dbReference>
<dbReference type="EMBL" id="HBNR01009220">
    <property type="protein sequence ID" value="CAE4566453.1"/>
    <property type="molecule type" value="Transcribed_RNA"/>
</dbReference>
<sequence length="463" mass="51150">MAASGLAQLSPDVLVEVLSCITYNSSQLSWFSSLCRHVCATLGQDAAWRHLCRRYWYATAERIKDWPDLSPQGLYRALEQWAPLEGYYALTPAFPWGLLVLIRISDGRVLADVIRFVPLQDGSFMEVPVPLFRVTLREERPGVVRSVLDAPWSGGEAAQVSSVDPEELYAATTRISGFFASRRIVTSRLFSARRALRVTAGEGTPADDSDEEEIKGLEVGSLLQSAEQAKERTEAMLQELLGQGSVPCDLALIRSPSDFCPQDSGFPGVRPGLYVGDYGHGYYGQFRTEVLLLEYATFAPEDILTEAPKTIFARPEGEPAPSDLRLLTHATSPVTFMRGVKQCGDVHVPMGATTFVAVCGPPEACAALSGERSPPSSVMNRQSGRMEAVRRAWRGFGTLAMQGFRHPSWDGGWLVQLESVGSNGDHRFGFVWDRQQDAVVLRWITAQDTSSFLQRAWLPEDLR</sequence>